<reference evidence="2 3" key="1">
    <citation type="submission" date="2019-08" db="EMBL/GenBank/DDBJ databases">
        <title>Whole genome of Aphis craccivora.</title>
        <authorList>
            <person name="Voronova N.V."/>
            <person name="Shulinski R.S."/>
            <person name="Bandarenka Y.V."/>
            <person name="Zhorov D.G."/>
            <person name="Warner D."/>
        </authorList>
    </citation>
    <scope>NUCLEOTIDE SEQUENCE [LARGE SCALE GENOMIC DNA]</scope>
    <source>
        <strain evidence="2">180601</strain>
        <tissue evidence="2">Whole Body</tissue>
    </source>
</reference>
<sequence length="192" mass="22203">MIKLIDSKLNELGNDPAILSQNENIDPGLVSYFLKIGAAQPLSGKQFPKDHNGRSFHESWYWQTRSTGEVSQRKWLSYSIKNHKIYCLYCALFARNNKQNWTKYGFSNWNKGTISIIIHETSEAHIMALIKAAYRQAEYPLIQSMKESGITNIAFNKEIFGRSQGYQQQGNFPRFREMEYCLGKKGTFNQKS</sequence>
<dbReference type="InterPro" id="IPR006580">
    <property type="entry name" value="Znf_TTF"/>
</dbReference>
<feature type="domain" description="TTF-type" evidence="1">
    <location>
        <begin position="52"/>
        <end position="139"/>
    </location>
</feature>
<dbReference type="AlphaFoldDB" id="A0A6G0Y233"/>
<organism evidence="2 3">
    <name type="scientific">Aphis craccivora</name>
    <name type="common">Cowpea aphid</name>
    <dbReference type="NCBI Taxonomy" id="307492"/>
    <lineage>
        <taxon>Eukaryota</taxon>
        <taxon>Metazoa</taxon>
        <taxon>Ecdysozoa</taxon>
        <taxon>Arthropoda</taxon>
        <taxon>Hexapoda</taxon>
        <taxon>Insecta</taxon>
        <taxon>Pterygota</taxon>
        <taxon>Neoptera</taxon>
        <taxon>Paraneoptera</taxon>
        <taxon>Hemiptera</taxon>
        <taxon>Sternorrhyncha</taxon>
        <taxon>Aphidomorpha</taxon>
        <taxon>Aphidoidea</taxon>
        <taxon>Aphididae</taxon>
        <taxon>Aphidini</taxon>
        <taxon>Aphis</taxon>
        <taxon>Aphis</taxon>
    </lineage>
</organism>
<dbReference type="EMBL" id="VUJU01006719">
    <property type="protein sequence ID" value="KAF0747774.1"/>
    <property type="molecule type" value="Genomic_DNA"/>
</dbReference>
<evidence type="ECO:0000259" key="1">
    <source>
        <dbReference type="SMART" id="SM00597"/>
    </source>
</evidence>
<accession>A0A6G0Y233</accession>
<dbReference type="SMART" id="SM00597">
    <property type="entry name" value="ZnF_TTF"/>
    <property type="match status" value="1"/>
</dbReference>
<gene>
    <name evidence="2" type="ORF">FWK35_00023059</name>
</gene>
<evidence type="ECO:0000313" key="3">
    <source>
        <dbReference type="Proteomes" id="UP000478052"/>
    </source>
</evidence>
<keyword evidence="3" id="KW-1185">Reference proteome</keyword>
<name>A0A6G0Y233_APHCR</name>
<comment type="caution">
    <text evidence="2">The sequence shown here is derived from an EMBL/GenBank/DDBJ whole genome shotgun (WGS) entry which is preliminary data.</text>
</comment>
<proteinExistence type="predicted"/>
<protein>
    <submittedName>
        <fullName evidence="2">Zinc finger MYM-type protein 1-like</fullName>
    </submittedName>
</protein>
<dbReference type="Proteomes" id="UP000478052">
    <property type="component" value="Unassembled WGS sequence"/>
</dbReference>
<evidence type="ECO:0000313" key="2">
    <source>
        <dbReference type="EMBL" id="KAF0747774.1"/>
    </source>
</evidence>
<dbReference type="OrthoDB" id="6623864at2759"/>